<reference evidence="2 3" key="1">
    <citation type="submission" date="2019-08" db="EMBL/GenBank/DDBJ databases">
        <authorList>
            <person name="Vazquez-Campos X."/>
        </authorList>
    </citation>
    <scope>NUCLEOTIDE SEQUENCE [LARGE SCALE GENOMIC DNA]</scope>
    <source>
        <strain evidence="2">LFW-283_2</strain>
    </source>
</reference>
<feature type="region of interest" description="Disordered" evidence="1">
    <location>
        <begin position="1"/>
        <end position="36"/>
    </location>
</feature>
<evidence type="ECO:0000256" key="1">
    <source>
        <dbReference type="SAM" id="MobiDB-lite"/>
    </source>
</evidence>
<dbReference type="AlphaFoldDB" id="A0A5E4LMF6"/>
<name>A0A5E4LMF6_9ARCH</name>
<feature type="compositionally biased region" description="Basic and acidic residues" evidence="1">
    <location>
        <begin position="7"/>
        <end position="18"/>
    </location>
</feature>
<evidence type="ECO:0000313" key="3">
    <source>
        <dbReference type="Proteomes" id="UP000789941"/>
    </source>
</evidence>
<dbReference type="EMBL" id="CABMJJ010000001">
    <property type="protein sequence ID" value="VVC02609.1"/>
    <property type="molecule type" value="Genomic_DNA"/>
</dbReference>
<protein>
    <submittedName>
        <fullName evidence="2">Uncharacterized protein</fullName>
    </submittedName>
</protein>
<evidence type="ECO:0000313" key="2">
    <source>
        <dbReference type="EMBL" id="VVC02609.1"/>
    </source>
</evidence>
<proteinExistence type="predicted"/>
<feature type="compositionally biased region" description="Polar residues" evidence="1">
    <location>
        <begin position="19"/>
        <end position="28"/>
    </location>
</feature>
<gene>
    <name evidence="2" type="ORF">LFW2832_00110</name>
</gene>
<comment type="caution">
    <text evidence="2">The sequence shown here is derived from an EMBL/GenBank/DDBJ whole genome shotgun (WGS) entry which is preliminary data.</text>
</comment>
<dbReference type="Proteomes" id="UP000789941">
    <property type="component" value="Unassembled WGS sequence"/>
</dbReference>
<sequence length="374" mass="41582">MITMAERQQEVDRQKVTDAKTSVETTIQKPPVDTNPRVSTQQALIALGALFTFGDDLKRVLAQTLKIPHPKDEEAVQKLDHSRLGCTRPVDVFDERSAADHSSGILSYNESIIAKRNLASEDLLTRFLNKLTLNQTFSKSPVLIGQEISSDWLTKSYLGPVVYKRYTETPPVITIEPVKFFEAEQEVGGKSLFSGIYYHDTNHIAISKGLNTASDADKYRLIVHEELHYAAFLGSKLQIHFISSDGELVSSAMPSLLHEGLTELHAQELTRGHRGMVPDKVDYPPETVCAAYLQSIVGADVLREAYFSGDFTEVSRIFDEKFGKGSFQQFLVVFSEDSTKGSVFLEKLFNKAGVDTADIEKNPIVVGARKHMPG</sequence>
<accession>A0A5E4LMF6</accession>
<organism evidence="2 3">
    <name type="scientific">Candidatus Bilamarchaeum dharawalense</name>
    <dbReference type="NCBI Taxonomy" id="2885759"/>
    <lineage>
        <taxon>Archaea</taxon>
        <taxon>Candidatus Micrarchaeota</taxon>
        <taxon>Candidatus Micrarchaeia</taxon>
        <taxon>Candidatus Anstonellales</taxon>
        <taxon>Candidatus Bilamarchaeaceae</taxon>
        <taxon>Candidatus Bilamarchaeum</taxon>
    </lineage>
</organism>